<dbReference type="GO" id="GO:0140359">
    <property type="term" value="F:ABC-type transporter activity"/>
    <property type="evidence" value="ECO:0007669"/>
    <property type="project" value="InterPro"/>
</dbReference>
<sequence length="369" mass="41174">MTIFIANLKRIFKRRLNRVIIFGAPIVFVIIAFYLGTNGISVNVGIVDKDNTEFTQSFIKGLQGKSDVEIMNEDIMKTSIMNKSLAYGIVIDKGFTEDMLNGKDVKLKTYRADEVNIASSVKLYIEDYISAAKNISNNTKGNKELFYSAMKDYEKGKFNTEKIIIGDNGGDGQKEKIALGLLGYTMLLLATFSTNLILEDKKNNTYIRMFASPLKNLSYMLQNILSFLFVLLVQISVTFQFMTRIYKVQLGASEINMYLIFALYAATCVALSLAIGSISRNVKQAATLGMVATTLIGMLGGLFWPKEYMPDVLLTIGKFTPAYWLTDGIDKLLTNSSITSVAMELGVLLLFTIVFFMISSWGKVYSENV</sequence>
<dbReference type="PANTHER" id="PTHR30294:SF45">
    <property type="entry name" value="LINEARMYCIN RESISTANCE PERMEASE PROTEIN LNRN"/>
    <property type="match status" value="1"/>
</dbReference>
<organism evidence="10 11">
    <name type="scientific">Clostridium fungisolvens</name>
    <dbReference type="NCBI Taxonomy" id="1604897"/>
    <lineage>
        <taxon>Bacteria</taxon>
        <taxon>Bacillati</taxon>
        <taxon>Bacillota</taxon>
        <taxon>Clostridia</taxon>
        <taxon>Eubacteriales</taxon>
        <taxon>Clostridiaceae</taxon>
        <taxon>Clostridium</taxon>
    </lineage>
</organism>
<protein>
    <submittedName>
        <fullName evidence="10">Linearmycin resistance permease protein LnrN</fullName>
    </submittedName>
</protein>
<dbReference type="Gene3D" id="3.40.1710.10">
    <property type="entry name" value="abc type-2 transporter like domain"/>
    <property type="match status" value="1"/>
</dbReference>
<feature type="transmembrane region" description="Helical" evidence="8">
    <location>
        <begin position="338"/>
        <end position="358"/>
    </location>
</feature>
<keyword evidence="6 8" id="KW-1133">Transmembrane helix</keyword>
<feature type="transmembrane region" description="Helical" evidence="8">
    <location>
        <begin position="219"/>
        <end position="243"/>
    </location>
</feature>
<dbReference type="RefSeq" id="WP_183276919.1">
    <property type="nucleotide sequence ID" value="NZ_BLZR01000001.1"/>
</dbReference>
<accession>A0A6V8SDV0</accession>
<evidence type="ECO:0000256" key="7">
    <source>
        <dbReference type="ARBA" id="ARBA00023136"/>
    </source>
</evidence>
<feature type="domain" description="ABC transmembrane type-2" evidence="9">
    <location>
        <begin position="143"/>
        <end position="366"/>
    </location>
</feature>
<evidence type="ECO:0000313" key="11">
    <source>
        <dbReference type="Proteomes" id="UP000580568"/>
    </source>
</evidence>
<dbReference type="InterPro" id="IPR047817">
    <property type="entry name" value="ABC2_TM_bact-type"/>
</dbReference>
<evidence type="ECO:0000256" key="3">
    <source>
        <dbReference type="ARBA" id="ARBA00022448"/>
    </source>
</evidence>
<feature type="transmembrane region" description="Helical" evidence="8">
    <location>
        <begin position="16"/>
        <end position="35"/>
    </location>
</feature>
<evidence type="ECO:0000256" key="6">
    <source>
        <dbReference type="ARBA" id="ARBA00022989"/>
    </source>
</evidence>
<evidence type="ECO:0000313" key="10">
    <source>
        <dbReference type="EMBL" id="GFP75414.1"/>
    </source>
</evidence>
<keyword evidence="5 8" id="KW-0812">Transmembrane</keyword>
<evidence type="ECO:0000256" key="2">
    <source>
        <dbReference type="ARBA" id="ARBA00007783"/>
    </source>
</evidence>
<dbReference type="GO" id="GO:0005886">
    <property type="term" value="C:plasma membrane"/>
    <property type="evidence" value="ECO:0007669"/>
    <property type="project" value="UniProtKB-SubCell"/>
</dbReference>
<proteinExistence type="inferred from homology"/>
<feature type="transmembrane region" description="Helical" evidence="8">
    <location>
        <begin position="255"/>
        <end position="278"/>
    </location>
</feature>
<keyword evidence="7 8" id="KW-0472">Membrane</keyword>
<dbReference type="PANTHER" id="PTHR30294">
    <property type="entry name" value="MEMBRANE COMPONENT OF ABC TRANSPORTER YHHJ-RELATED"/>
    <property type="match status" value="1"/>
</dbReference>
<keyword evidence="11" id="KW-1185">Reference proteome</keyword>
<evidence type="ECO:0000256" key="4">
    <source>
        <dbReference type="ARBA" id="ARBA00022475"/>
    </source>
</evidence>
<dbReference type="InterPro" id="IPR013525">
    <property type="entry name" value="ABC2_TM"/>
</dbReference>
<comment type="similarity">
    <text evidence="2">Belongs to the ABC-2 integral membrane protein family.</text>
</comment>
<comment type="subcellular location">
    <subcellularLocation>
        <location evidence="1">Cell membrane</location>
        <topology evidence="1">Multi-pass membrane protein</topology>
    </subcellularLocation>
</comment>
<dbReference type="Pfam" id="PF12698">
    <property type="entry name" value="ABC2_membrane_3"/>
    <property type="match status" value="1"/>
</dbReference>
<keyword evidence="4" id="KW-1003">Cell membrane</keyword>
<reference evidence="10 11" key="1">
    <citation type="submission" date="2020-07" db="EMBL/GenBank/DDBJ databases">
        <title>A new beta-1,3-glucan-decomposing anaerobic bacterium isolated from anoxic soil subjected to biological soil disinfestation.</title>
        <authorList>
            <person name="Ueki A."/>
            <person name="Tonouchi A."/>
        </authorList>
    </citation>
    <scope>NUCLEOTIDE SEQUENCE [LARGE SCALE GENOMIC DNA]</scope>
    <source>
        <strain evidence="10 11">TW1</strain>
    </source>
</reference>
<gene>
    <name evidence="10" type="ORF">bsdtw1_01494</name>
</gene>
<evidence type="ECO:0000256" key="8">
    <source>
        <dbReference type="SAM" id="Phobius"/>
    </source>
</evidence>
<dbReference type="Proteomes" id="UP000580568">
    <property type="component" value="Unassembled WGS sequence"/>
</dbReference>
<comment type="caution">
    <text evidence="10">The sequence shown here is derived from an EMBL/GenBank/DDBJ whole genome shotgun (WGS) entry which is preliminary data.</text>
</comment>
<name>A0A6V8SDV0_9CLOT</name>
<dbReference type="InterPro" id="IPR051449">
    <property type="entry name" value="ABC-2_transporter_component"/>
</dbReference>
<dbReference type="EMBL" id="BLZR01000001">
    <property type="protein sequence ID" value="GFP75414.1"/>
    <property type="molecule type" value="Genomic_DNA"/>
</dbReference>
<dbReference type="AlphaFoldDB" id="A0A6V8SDV0"/>
<keyword evidence="3" id="KW-0813">Transport</keyword>
<feature type="transmembrane region" description="Helical" evidence="8">
    <location>
        <begin position="285"/>
        <end position="304"/>
    </location>
</feature>
<evidence type="ECO:0000256" key="5">
    <source>
        <dbReference type="ARBA" id="ARBA00022692"/>
    </source>
</evidence>
<evidence type="ECO:0000259" key="9">
    <source>
        <dbReference type="PROSITE" id="PS51012"/>
    </source>
</evidence>
<evidence type="ECO:0000256" key="1">
    <source>
        <dbReference type="ARBA" id="ARBA00004651"/>
    </source>
</evidence>
<dbReference type="PROSITE" id="PS51012">
    <property type="entry name" value="ABC_TM2"/>
    <property type="match status" value="1"/>
</dbReference>
<feature type="transmembrane region" description="Helical" evidence="8">
    <location>
        <begin position="177"/>
        <end position="198"/>
    </location>
</feature>